<evidence type="ECO:0000256" key="6">
    <source>
        <dbReference type="ARBA" id="ARBA00023235"/>
    </source>
</evidence>
<dbReference type="Proteomes" id="UP000828236">
    <property type="component" value="Unassembled WGS sequence"/>
</dbReference>
<evidence type="ECO:0000259" key="9">
    <source>
        <dbReference type="Pfam" id="PF01261"/>
    </source>
</evidence>
<comment type="function">
    <text evidence="2 7">Catalyzes the reversible isomerization between hydroxypyruvate and 2-hydroxy-3-oxopropanoate (also termed tartronate semialdehyde).</text>
</comment>
<gene>
    <name evidence="11" type="ORF">DERF_016685</name>
    <name evidence="10" type="ORF">HUG17_1166</name>
</gene>
<reference evidence="10" key="3">
    <citation type="journal article" date="2021" name="World Allergy Organ. J.">
        <title>Chromosome-level assembly of Dermatophagoides farinae genome and transcriptome reveals two novel allergens Der f 37 and Der f 39.</title>
        <authorList>
            <person name="Chen J."/>
            <person name="Cai Z."/>
            <person name="Fan D."/>
            <person name="Hu J."/>
            <person name="Hou Y."/>
            <person name="He Y."/>
            <person name="Zhang Z."/>
            <person name="Zhao Z."/>
            <person name="Gao P."/>
            <person name="Hu W."/>
            <person name="Sun J."/>
            <person name="Li J."/>
            <person name="Ji K."/>
        </authorList>
    </citation>
    <scope>NUCLEOTIDE SEQUENCE</scope>
    <source>
        <strain evidence="10">JKM2019</strain>
    </source>
</reference>
<dbReference type="SUPFAM" id="SSF51658">
    <property type="entry name" value="Xylose isomerase-like"/>
    <property type="match status" value="1"/>
</dbReference>
<dbReference type="Gene3D" id="3.20.20.150">
    <property type="entry name" value="Divalent-metal-dependent TIM barrel enzymes"/>
    <property type="match status" value="1"/>
</dbReference>
<proteinExistence type="inferred from homology"/>
<organism evidence="11 12">
    <name type="scientific">Dermatophagoides farinae</name>
    <name type="common">American house dust mite</name>
    <dbReference type="NCBI Taxonomy" id="6954"/>
    <lineage>
        <taxon>Eukaryota</taxon>
        <taxon>Metazoa</taxon>
        <taxon>Ecdysozoa</taxon>
        <taxon>Arthropoda</taxon>
        <taxon>Chelicerata</taxon>
        <taxon>Arachnida</taxon>
        <taxon>Acari</taxon>
        <taxon>Acariformes</taxon>
        <taxon>Sarcoptiformes</taxon>
        <taxon>Astigmata</taxon>
        <taxon>Psoroptidia</taxon>
        <taxon>Analgoidea</taxon>
        <taxon>Pyroglyphidae</taxon>
        <taxon>Dermatophagoidinae</taxon>
        <taxon>Dermatophagoides</taxon>
    </lineage>
</organism>
<dbReference type="OrthoDB" id="4214675at2759"/>
<name>A0A922KSR5_DERFA</name>
<dbReference type="EMBL" id="SDOV01000001">
    <property type="protein sequence ID" value="KAH7645628.1"/>
    <property type="molecule type" value="Genomic_DNA"/>
</dbReference>
<feature type="active site" description="Proton donor/acceptor" evidence="8">
    <location>
        <position position="142"/>
    </location>
</feature>
<evidence type="ECO:0000313" key="12">
    <source>
        <dbReference type="Proteomes" id="UP000790347"/>
    </source>
</evidence>
<evidence type="ECO:0000256" key="3">
    <source>
        <dbReference type="ARBA" id="ARBA00005962"/>
    </source>
</evidence>
<keyword evidence="12" id="KW-1185">Reference proteome</keyword>
<comment type="similarity">
    <text evidence="3 7">Belongs to the hyi family.</text>
</comment>
<reference evidence="10" key="2">
    <citation type="submission" date="2020-06" db="EMBL/GenBank/DDBJ databases">
        <authorList>
            <person name="Ji K."/>
            <person name="Li J."/>
        </authorList>
    </citation>
    <scope>NUCLEOTIDE SEQUENCE</scope>
    <source>
        <strain evidence="10">JKM2019</strain>
        <tissue evidence="10">Whole body</tissue>
    </source>
</reference>
<evidence type="ECO:0000256" key="8">
    <source>
        <dbReference type="PIRSR" id="PIRSR006241-50"/>
    </source>
</evidence>
<dbReference type="InterPro" id="IPR013022">
    <property type="entry name" value="Xyl_isomerase-like_TIM-brl"/>
</dbReference>
<comment type="caution">
    <text evidence="11">The sequence shown here is derived from an EMBL/GenBank/DDBJ whole genome shotgun (WGS) entry which is preliminary data.</text>
</comment>
<evidence type="ECO:0000256" key="5">
    <source>
        <dbReference type="ARBA" id="ARBA00017985"/>
    </source>
</evidence>
<dbReference type="GO" id="GO:0046487">
    <property type="term" value="P:glyoxylate metabolic process"/>
    <property type="evidence" value="ECO:0007669"/>
    <property type="project" value="TreeGrafter"/>
</dbReference>
<evidence type="ECO:0000256" key="2">
    <source>
        <dbReference type="ARBA" id="ARBA00002968"/>
    </source>
</evidence>
<protein>
    <recommendedName>
        <fullName evidence="5 7">Putative hydroxypyruvate isomerase</fullName>
        <ecNumber evidence="4 7">5.3.1.22</ecNumber>
    </recommendedName>
</protein>
<reference evidence="11" key="4">
    <citation type="journal article" date="2022" name="Res Sq">
        <title>Comparative Genomics Reveals Insights into the Divergent Evolution of Astigmatic Mites and Household Pest Adaptations.</title>
        <authorList>
            <person name="Xiong Q."/>
            <person name="Wan A.T.-Y."/>
            <person name="Liu X.-Y."/>
            <person name="Fung C.S.-H."/>
            <person name="Xiao X."/>
            <person name="Malainual N."/>
            <person name="Hou J."/>
            <person name="Wang L."/>
            <person name="Wang M."/>
            <person name="Yang K."/>
            <person name="Cui Y."/>
            <person name="Leung E."/>
            <person name="Nong W."/>
            <person name="Shin S.-K."/>
            <person name="Au S."/>
            <person name="Jeong K.Y."/>
            <person name="Chew F.T."/>
            <person name="Hui J."/>
            <person name="Leung T.F."/>
            <person name="Tungtrongchitr A."/>
            <person name="Zhong N."/>
            <person name="Liu Z."/>
            <person name="Tsui S."/>
        </authorList>
    </citation>
    <scope>NUCLEOTIDE SEQUENCE</scope>
    <source>
        <strain evidence="11">Derf</strain>
        <tissue evidence="11">Whole organism</tissue>
    </source>
</reference>
<dbReference type="GO" id="GO:0008903">
    <property type="term" value="F:hydroxypyruvate isomerase activity"/>
    <property type="evidence" value="ECO:0007669"/>
    <property type="project" value="UniProtKB-EC"/>
</dbReference>
<reference evidence="11" key="1">
    <citation type="submission" date="2013-05" db="EMBL/GenBank/DDBJ databases">
        <authorList>
            <person name="Yim A.K.Y."/>
            <person name="Chan T.F."/>
            <person name="Ji K.M."/>
            <person name="Liu X.Y."/>
            <person name="Zhou J.W."/>
            <person name="Li R.Q."/>
            <person name="Yang K.Y."/>
            <person name="Li J."/>
            <person name="Li M."/>
            <person name="Law P.T.W."/>
            <person name="Wu Y.L."/>
            <person name="Cai Z.L."/>
            <person name="Qin H."/>
            <person name="Bao Y."/>
            <person name="Leung R.K.K."/>
            <person name="Ng P.K.S."/>
            <person name="Zou J."/>
            <person name="Zhong X.J."/>
            <person name="Ran P.X."/>
            <person name="Zhong N.S."/>
            <person name="Liu Z.G."/>
            <person name="Tsui S.K.W."/>
        </authorList>
    </citation>
    <scope>NUCLEOTIDE SEQUENCE</scope>
    <source>
        <strain evidence="11">Derf</strain>
        <tissue evidence="11">Whole organism</tissue>
    </source>
</reference>
<dbReference type="EMBL" id="ASGP02000010">
    <property type="protein sequence ID" value="KAH9490485.1"/>
    <property type="molecule type" value="Genomic_DNA"/>
</dbReference>
<feature type="domain" description="Xylose isomerase-like TIM barrel" evidence="9">
    <location>
        <begin position="95"/>
        <end position="246"/>
    </location>
</feature>
<evidence type="ECO:0000313" key="10">
    <source>
        <dbReference type="EMBL" id="KAH7645628.1"/>
    </source>
</evidence>
<evidence type="ECO:0000313" key="11">
    <source>
        <dbReference type="EMBL" id="KAH9490485.1"/>
    </source>
</evidence>
<evidence type="ECO:0000256" key="1">
    <source>
        <dbReference type="ARBA" id="ARBA00000476"/>
    </source>
</evidence>
<dbReference type="EC" id="5.3.1.22" evidence="4 7"/>
<dbReference type="InterPro" id="IPR036237">
    <property type="entry name" value="Xyl_isomerase-like_sf"/>
</dbReference>
<feature type="active site" description="Proton donor/acceptor" evidence="8">
    <location>
        <position position="238"/>
    </location>
</feature>
<keyword evidence="6 7" id="KW-0413">Isomerase</keyword>
<dbReference type="PANTHER" id="PTHR43489">
    <property type="entry name" value="ISOMERASE"/>
    <property type="match status" value="1"/>
</dbReference>
<evidence type="ECO:0000256" key="4">
    <source>
        <dbReference type="ARBA" id="ARBA00012570"/>
    </source>
</evidence>
<dbReference type="InterPro" id="IPR026040">
    <property type="entry name" value="HyI-like"/>
</dbReference>
<dbReference type="AlphaFoldDB" id="A0A922KSR5"/>
<evidence type="ECO:0000256" key="7">
    <source>
        <dbReference type="PIRNR" id="PIRNR006241"/>
    </source>
</evidence>
<comment type="catalytic activity">
    <reaction evidence="1 7">
        <text>3-hydroxypyruvate = 2-hydroxy-3-oxopropanoate</text>
        <dbReference type="Rhea" id="RHEA:11952"/>
        <dbReference type="ChEBI" id="CHEBI:17180"/>
        <dbReference type="ChEBI" id="CHEBI:57978"/>
        <dbReference type="EC" id="5.3.1.22"/>
    </reaction>
</comment>
<dbReference type="InterPro" id="IPR050417">
    <property type="entry name" value="Sugar_Epim/Isomerase"/>
</dbReference>
<dbReference type="PIRSF" id="PIRSF006241">
    <property type="entry name" value="HyI"/>
    <property type="match status" value="1"/>
</dbReference>
<sequence>MKRFRFSANITTLFNDISDHIESYKEILNRKDYRFQAVEAQDPYKNSLTDWKNVIESAGDSHPEFILINSVNVMRKYPEFPTEKQFEIELNLLGDYVKTLNVRKVHLMLTLTESNTIEERTKKLLIQGARFLNRMNVMCLIEPLYLAGIPYYLRSYDDALNLVKELNEPNLKIMFDTYHCQRLHGNISHYIDLLKDHIGHVQISQVPLRDNPFNDGELNHDFILRKLSTVYDDYIGLEYYSDHTTDTFDWVKKYAE</sequence>
<dbReference type="Proteomes" id="UP000790347">
    <property type="component" value="Unassembled WGS sequence"/>
</dbReference>
<accession>A0A922KSR5</accession>
<dbReference type="Pfam" id="PF01261">
    <property type="entry name" value="AP_endonuc_2"/>
    <property type="match status" value="1"/>
</dbReference>
<dbReference type="PANTHER" id="PTHR43489:SF6">
    <property type="entry name" value="HYDROXYPYRUVATE ISOMERASE-RELATED"/>
    <property type="match status" value="1"/>
</dbReference>